<keyword evidence="2" id="KW-1185">Reference proteome</keyword>
<reference evidence="1 2" key="1">
    <citation type="submission" date="2024-03" db="EMBL/GenBank/DDBJ databases">
        <title>Aquirufa genome sequencing.</title>
        <authorList>
            <person name="Pitt A."/>
            <person name="Hahn M.W."/>
        </authorList>
    </citation>
    <scope>NUCLEOTIDE SEQUENCE [LARGE SCALE GENOMIC DNA]</scope>
    <source>
        <strain evidence="1 2">OSTEICH-129V</strain>
    </source>
</reference>
<sequence>MKHLLLLVVALCFWACLQDKNLPVQPSGGGVVIDTTINEIPGTNASCDTMLISFDKSVWPILQANCIACHSANIASGGVDLSSYAKITPYVKNGKLYGSITHASGYKPMPSATMKLNVCDITIIRKWIRGSSPSGSILVDLNPMNPIDPVINIPAVQPPSLVTCSPDTVYFKQKILPLLVSNCAMSGCHDAISKKDGVILTDYTNIMREVRVSNPVSSDLYRSLIATGEDRMPPAGSLPADQINSVLTWIKQGAKNNSCDASATNCVTTNISFKATVLPILKTNCIGCHSGTKPSGNIDLATYTQVQKYAVNGKLYGSIAHQTGFIPMPSATSTLSTCEVSQIKSWINAGSINN</sequence>
<dbReference type="PANTHER" id="PTHR35889">
    <property type="entry name" value="CYCLOINULO-OLIGOSACCHARIDE FRUCTANOTRANSFERASE-RELATED"/>
    <property type="match status" value="1"/>
</dbReference>
<dbReference type="PANTHER" id="PTHR35889:SF3">
    <property type="entry name" value="F-BOX DOMAIN-CONTAINING PROTEIN"/>
    <property type="match status" value="1"/>
</dbReference>
<dbReference type="RefSeq" id="WP_377984037.1">
    <property type="nucleotide sequence ID" value="NZ_JBBKXZ010000004.1"/>
</dbReference>
<organism evidence="1 2">
    <name type="scientific">Aquirufa avitistagni</name>
    <dbReference type="NCBI Taxonomy" id="3104728"/>
    <lineage>
        <taxon>Bacteria</taxon>
        <taxon>Pseudomonadati</taxon>
        <taxon>Bacteroidota</taxon>
        <taxon>Cytophagia</taxon>
        <taxon>Cytophagales</taxon>
        <taxon>Flectobacillaceae</taxon>
        <taxon>Aquirufa</taxon>
    </lineage>
</organism>
<comment type="caution">
    <text evidence="1">The sequence shown here is derived from an EMBL/GenBank/DDBJ whole genome shotgun (WGS) entry which is preliminary data.</text>
</comment>
<proteinExistence type="predicted"/>
<protein>
    <recommendedName>
        <fullName evidence="3">Cytochrome c domain-containing protein</fullName>
    </recommendedName>
</protein>
<dbReference type="InterPro" id="IPR036280">
    <property type="entry name" value="Multihaem_cyt_sf"/>
</dbReference>
<name>A0ABW6DI51_9BACT</name>
<evidence type="ECO:0008006" key="3">
    <source>
        <dbReference type="Google" id="ProtNLM"/>
    </source>
</evidence>
<gene>
    <name evidence="1" type="ORF">U0R10_11085</name>
</gene>
<dbReference type="InterPro" id="IPR036909">
    <property type="entry name" value="Cyt_c-like_dom_sf"/>
</dbReference>
<evidence type="ECO:0000313" key="1">
    <source>
        <dbReference type="EMBL" id="MFD3395163.1"/>
    </source>
</evidence>
<dbReference type="EMBL" id="JBBKXZ010000004">
    <property type="protein sequence ID" value="MFD3395163.1"/>
    <property type="molecule type" value="Genomic_DNA"/>
</dbReference>
<dbReference type="SUPFAM" id="SSF46626">
    <property type="entry name" value="Cytochrome c"/>
    <property type="match status" value="1"/>
</dbReference>
<accession>A0ABW6DI51</accession>
<dbReference type="Proteomes" id="UP001598138">
    <property type="component" value="Unassembled WGS sequence"/>
</dbReference>
<evidence type="ECO:0000313" key="2">
    <source>
        <dbReference type="Proteomes" id="UP001598138"/>
    </source>
</evidence>
<dbReference type="SUPFAM" id="SSF48695">
    <property type="entry name" value="Multiheme cytochromes"/>
    <property type="match status" value="1"/>
</dbReference>